<name>A0ABQ1MM69_9SPHI</name>
<evidence type="ECO:0000256" key="1">
    <source>
        <dbReference type="ARBA" id="ARBA00022729"/>
    </source>
</evidence>
<keyword evidence="2" id="KW-1015">Disulfide bond</keyword>
<evidence type="ECO:0000259" key="3">
    <source>
        <dbReference type="SMART" id="SM00560"/>
    </source>
</evidence>
<gene>
    <name evidence="4" type="ORF">GCM10011386_39390</name>
</gene>
<organism evidence="4 5">
    <name type="scientific">Parapedobacter defluvii</name>
    <dbReference type="NCBI Taxonomy" id="2045106"/>
    <lineage>
        <taxon>Bacteria</taxon>
        <taxon>Pseudomonadati</taxon>
        <taxon>Bacteroidota</taxon>
        <taxon>Sphingobacteriia</taxon>
        <taxon>Sphingobacteriales</taxon>
        <taxon>Sphingobacteriaceae</taxon>
        <taxon>Parapedobacter</taxon>
    </lineage>
</organism>
<evidence type="ECO:0000256" key="2">
    <source>
        <dbReference type="ARBA" id="ARBA00023157"/>
    </source>
</evidence>
<dbReference type="Gene3D" id="2.60.120.200">
    <property type="match status" value="1"/>
</dbReference>
<sequence length="357" mass="39921">MSVRKQLTRWLFLVGIVGGVFNGCSEKPQQVVELDLSCLMTHLDSMQSIIDTAKIGAVDGTFPQESADEFQSAIDELRTGISKAKAGYFVLPFETEAYCIAASKAISTFMNAYQTTLAPGTPAELQVFGIDGRGYIDFGESPAYGGSNRFTVEAWLKYDPGFFEFAIGDFIATFSHDGNGIKQGWMLNFMGSNLRTTLGMGPQQDRVLEWGAAFPTNYGQWNHIVAVYDESLSADQLKMYVNGEVFFTKTNDIRDDAGILQKYQPNTRNLKMWAFIEPEDNNRSMTGYIRKFRLWDTAKSQDDIKSLMTSEVSGSESNLICAWDFTEVPDNPEHIADKTGKFSAKIVGQHKWHKLIN</sequence>
<dbReference type="SUPFAM" id="SSF49899">
    <property type="entry name" value="Concanavalin A-like lectins/glucanases"/>
    <property type="match status" value="1"/>
</dbReference>
<dbReference type="InterPro" id="IPR006558">
    <property type="entry name" value="LamG-like"/>
</dbReference>
<comment type="caution">
    <text evidence="4">The sequence shown here is derived from an EMBL/GenBank/DDBJ whole genome shotgun (WGS) entry which is preliminary data.</text>
</comment>
<keyword evidence="1" id="KW-0732">Signal</keyword>
<reference evidence="5" key="1">
    <citation type="journal article" date="2019" name="Int. J. Syst. Evol. Microbiol.">
        <title>The Global Catalogue of Microorganisms (GCM) 10K type strain sequencing project: providing services to taxonomists for standard genome sequencing and annotation.</title>
        <authorList>
            <consortium name="The Broad Institute Genomics Platform"/>
            <consortium name="The Broad Institute Genome Sequencing Center for Infectious Disease"/>
            <person name="Wu L."/>
            <person name="Ma J."/>
        </authorList>
    </citation>
    <scope>NUCLEOTIDE SEQUENCE [LARGE SCALE GENOMIC DNA]</scope>
    <source>
        <strain evidence="5">CGMCC 1.15342</strain>
    </source>
</reference>
<accession>A0ABQ1MM69</accession>
<dbReference type="InterPro" id="IPR013320">
    <property type="entry name" value="ConA-like_dom_sf"/>
</dbReference>
<dbReference type="EMBL" id="BMIK01000019">
    <property type="protein sequence ID" value="GGC43219.1"/>
    <property type="molecule type" value="Genomic_DNA"/>
</dbReference>
<protein>
    <recommendedName>
        <fullName evidence="3">LamG-like jellyroll fold domain-containing protein</fullName>
    </recommendedName>
</protein>
<feature type="domain" description="LamG-like jellyroll fold" evidence="3">
    <location>
        <begin position="148"/>
        <end position="302"/>
    </location>
</feature>
<evidence type="ECO:0000313" key="4">
    <source>
        <dbReference type="EMBL" id="GGC43219.1"/>
    </source>
</evidence>
<dbReference type="Pfam" id="PF13385">
    <property type="entry name" value="Laminin_G_3"/>
    <property type="match status" value="1"/>
</dbReference>
<proteinExistence type="predicted"/>
<evidence type="ECO:0000313" key="5">
    <source>
        <dbReference type="Proteomes" id="UP000597338"/>
    </source>
</evidence>
<dbReference type="RefSeq" id="WP_188753186.1">
    <property type="nucleotide sequence ID" value="NZ_BMIK01000019.1"/>
</dbReference>
<dbReference type="SMART" id="SM00560">
    <property type="entry name" value="LamGL"/>
    <property type="match status" value="1"/>
</dbReference>
<dbReference type="Proteomes" id="UP000597338">
    <property type="component" value="Unassembled WGS sequence"/>
</dbReference>
<keyword evidence="5" id="KW-1185">Reference proteome</keyword>